<keyword evidence="4" id="KW-1185">Reference proteome</keyword>
<dbReference type="InterPro" id="IPR050090">
    <property type="entry name" value="Tyrosine_recombinase_XerCD"/>
</dbReference>
<dbReference type="RefSeq" id="WP_113658548.1">
    <property type="nucleotide sequence ID" value="NZ_KZ845665.1"/>
</dbReference>
<sequence length="224" mass="25876">MIPRNPTSLVVPPKTEEKEKQTWTIQEVNQFLHYTKNEPLHVAYLLAIYTGMRKGEILGLRWKDCDLEQGRISVKNVLARTSKELIFQEPKTKGSKRNIQITPDVIQALKQHKRKQNENRLKLGHAYQDHDLVVCTSLGTPMIPRNLTRHFDRMIKESGVPRIRFHDLRHSHATIMLQLGEHPKVVSERLGHSRTGITLDIYSHVIPTMQEKAAQNFSKALNNN</sequence>
<dbReference type="CDD" id="cd01189">
    <property type="entry name" value="INT_ICEBs1_C_like"/>
    <property type="match status" value="1"/>
</dbReference>
<proteinExistence type="predicted"/>
<dbReference type="EMBL" id="QJKK01000003">
    <property type="protein sequence ID" value="RAL25934.1"/>
    <property type="molecule type" value="Genomic_DNA"/>
</dbReference>
<dbReference type="GO" id="GO:0003677">
    <property type="term" value="F:DNA binding"/>
    <property type="evidence" value="ECO:0007669"/>
    <property type="project" value="InterPro"/>
</dbReference>
<evidence type="ECO:0000313" key="3">
    <source>
        <dbReference type="EMBL" id="RAL25934.1"/>
    </source>
</evidence>
<gene>
    <name evidence="3" type="ORF">DL897_07640</name>
</gene>
<evidence type="ECO:0000313" key="4">
    <source>
        <dbReference type="Proteomes" id="UP000251213"/>
    </source>
</evidence>
<dbReference type="AlphaFoldDB" id="A0A364K6L5"/>
<organism evidence="3 4">
    <name type="scientific">Thermoflavimicrobium daqui</name>
    <dbReference type="NCBI Taxonomy" id="2137476"/>
    <lineage>
        <taxon>Bacteria</taxon>
        <taxon>Bacillati</taxon>
        <taxon>Bacillota</taxon>
        <taxon>Bacilli</taxon>
        <taxon>Bacillales</taxon>
        <taxon>Thermoactinomycetaceae</taxon>
        <taxon>Thermoflavimicrobium</taxon>
    </lineage>
</organism>
<evidence type="ECO:0000259" key="2">
    <source>
        <dbReference type="PROSITE" id="PS51898"/>
    </source>
</evidence>
<dbReference type="PANTHER" id="PTHR30349:SF64">
    <property type="entry name" value="PROPHAGE INTEGRASE INTD-RELATED"/>
    <property type="match status" value="1"/>
</dbReference>
<reference evidence="3 4" key="1">
    <citation type="submission" date="2018-06" db="EMBL/GenBank/DDBJ databases">
        <title>Thermoflavimicrobium daqus sp. nov., a thermophilic microbe isolated from Moutai-flavour Daqu.</title>
        <authorList>
            <person name="Wang X."/>
            <person name="Zhou H."/>
        </authorList>
    </citation>
    <scope>NUCLEOTIDE SEQUENCE [LARGE SCALE GENOMIC DNA]</scope>
    <source>
        <strain evidence="3 4">FBKL4.011</strain>
    </source>
</reference>
<name>A0A364K6L5_9BACL</name>
<keyword evidence="1" id="KW-0233">DNA recombination</keyword>
<dbReference type="Gene3D" id="1.10.443.10">
    <property type="entry name" value="Intergrase catalytic core"/>
    <property type="match status" value="1"/>
</dbReference>
<protein>
    <submittedName>
        <fullName evidence="3">Site-specific integrase</fullName>
    </submittedName>
</protein>
<feature type="domain" description="Tyr recombinase" evidence="2">
    <location>
        <begin position="18"/>
        <end position="215"/>
    </location>
</feature>
<reference evidence="3 4" key="2">
    <citation type="submission" date="2018-06" db="EMBL/GenBank/DDBJ databases">
        <authorList>
            <person name="Zhirakovskaya E."/>
        </authorList>
    </citation>
    <scope>NUCLEOTIDE SEQUENCE [LARGE SCALE GENOMIC DNA]</scope>
    <source>
        <strain evidence="3 4">FBKL4.011</strain>
    </source>
</reference>
<dbReference type="Pfam" id="PF00589">
    <property type="entry name" value="Phage_integrase"/>
    <property type="match status" value="1"/>
</dbReference>
<dbReference type="OrthoDB" id="9803188at2"/>
<dbReference type="InterPro" id="IPR002104">
    <property type="entry name" value="Integrase_catalytic"/>
</dbReference>
<dbReference type="PROSITE" id="PS51898">
    <property type="entry name" value="TYR_RECOMBINASE"/>
    <property type="match status" value="1"/>
</dbReference>
<accession>A0A364K6L5</accession>
<dbReference type="PANTHER" id="PTHR30349">
    <property type="entry name" value="PHAGE INTEGRASE-RELATED"/>
    <property type="match status" value="1"/>
</dbReference>
<dbReference type="SUPFAM" id="SSF56349">
    <property type="entry name" value="DNA breaking-rejoining enzymes"/>
    <property type="match status" value="1"/>
</dbReference>
<dbReference type="InterPro" id="IPR011010">
    <property type="entry name" value="DNA_brk_join_enz"/>
</dbReference>
<dbReference type="GO" id="GO:0015074">
    <property type="term" value="P:DNA integration"/>
    <property type="evidence" value="ECO:0007669"/>
    <property type="project" value="InterPro"/>
</dbReference>
<dbReference type="Proteomes" id="UP000251213">
    <property type="component" value="Unassembled WGS sequence"/>
</dbReference>
<dbReference type="GO" id="GO:0006310">
    <property type="term" value="P:DNA recombination"/>
    <property type="evidence" value="ECO:0007669"/>
    <property type="project" value="UniProtKB-KW"/>
</dbReference>
<comment type="caution">
    <text evidence="3">The sequence shown here is derived from an EMBL/GenBank/DDBJ whole genome shotgun (WGS) entry which is preliminary data.</text>
</comment>
<dbReference type="InterPro" id="IPR013762">
    <property type="entry name" value="Integrase-like_cat_sf"/>
</dbReference>
<evidence type="ECO:0000256" key="1">
    <source>
        <dbReference type="ARBA" id="ARBA00023172"/>
    </source>
</evidence>